<dbReference type="InterPro" id="IPR036855">
    <property type="entry name" value="Znf_CCCH_sf"/>
</dbReference>
<dbReference type="PANTHER" id="PTHR14928:SF6">
    <property type="entry name" value="ZINC FINGER CCCH DOMAIN-CONTAINING PROTEIN 7B"/>
    <property type="match status" value="1"/>
</dbReference>
<proteinExistence type="predicted"/>
<dbReference type="GO" id="GO:0035198">
    <property type="term" value="F:miRNA binding"/>
    <property type="evidence" value="ECO:0007669"/>
    <property type="project" value="InterPro"/>
</dbReference>
<organism evidence="7 8">
    <name type="scientific">Xiphophorus maculatus</name>
    <name type="common">Southern platyfish</name>
    <name type="synonym">Platypoecilus maculatus</name>
    <dbReference type="NCBI Taxonomy" id="8083"/>
    <lineage>
        <taxon>Eukaryota</taxon>
        <taxon>Metazoa</taxon>
        <taxon>Chordata</taxon>
        <taxon>Craniata</taxon>
        <taxon>Vertebrata</taxon>
        <taxon>Euteleostomi</taxon>
        <taxon>Actinopterygii</taxon>
        <taxon>Neopterygii</taxon>
        <taxon>Teleostei</taxon>
        <taxon>Neoteleostei</taxon>
        <taxon>Acanthomorphata</taxon>
        <taxon>Ovalentaria</taxon>
        <taxon>Atherinomorphae</taxon>
        <taxon>Cyprinodontiformes</taxon>
        <taxon>Poeciliidae</taxon>
        <taxon>Poeciliinae</taxon>
        <taxon>Xiphophorus</taxon>
    </lineage>
</organism>
<dbReference type="InterPro" id="IPR036236">
    <property type="entry name" value="Znf_C2H2_sf"/>
</dbReference>
<dbReference type="Gene3D" id="1.25.40.10">
    <property type="entry name" value="Tetratricopeptide repeat domain"/>
    <property type="match status" value="1"/>
</dbReference>
<dbReference type="GO" id="GO:0008270">
    <property type="term" value="F:zinc ion binding"/>
    <property type="evidence" value="ECO:0007669"/>
    <property type="project" value="UniProtKB-KW"/>
</dbReference>
<dbReference type="AlphaFoldDB" id="A0A3B5Q798"/>
<dbReference type="PANTHER" id="PTHR14928">
    <property type="entry name" value="MICRO-RNA BINDING ZINC FINGER CCCH DOMAIN-CONTAINING PROTEIN 7"/>
    <property type="match status" value="1"/>
</dbReference>
<name>A0A3B5Q798_XIPMA</name>
<feature type="zinc finger region" description="C3H1-type" evidence="4">
    <location>
        <begin position="638"/>
        <end position="667"/>
    </location>
</feature>
<dbReference type="Pfam" id="PF12171">
    <property type="entry name" value="zf-C2H2_jaz"/>
    <property type="match status" value="1"/>
</dbReference>
<dbReference type="SUPFAM" id="SSF90229">
    <property type="entry name" value="CCCH zinc finger"/>
    <property type="match status" value="1"/>
</dbReference>
<dbReference type="SUPFAM" id="SSF57667">
    <property type="entry name" value="beta-beta-alpha zinc fingers"/>
    <property type="match status" value="1"/>
</dbReference>
<reference evidence="8" key="1">
    <citation type="submission" date="2012-01" db="EMBL/GenBank/DDBJ databases">
        <authorList>
            <person name="Walter R."/>
            <person name="Schartl M."/>
            <person name="Warren W."/>
        </authorList>
    </citation>
    <scope>NUCLEOTIDE SEQUENCE [LARGE SCALE GENOMIC DNA]</scope>
    <source>
        <strain evidence="8">JP 163 A</strain>
    </source>
</reference>
<keyword evidence="2 4" id="KW-0863">Zinc-finger</keyword>
<evidence type="ECO:0000256" key="5">
    <source>
        <dbReference type="SAM" id="MobiDB-lite"/>
    </source>
</evidence>
<evidence type="ECO:0000256" key="3">
    <source>
        <dbReference type="ARBA" id="ARBA00022833"/>
    </source>
</evidence>
<evidence type="ECO:0000256" key="1">
    <source>
        <dbReference type="ARBA" id="ARBA00022723"/>
    </source>
</evidence>
<feature type="region of interest" description="Disordered" evidence="5">
    <location>
        <begin position="696"/>
        <end position="721"/>
    </location>
</feature>
<sequence>MESAREKRKEEISRALAFIQSPLAYPDPAGYQDFLTRLVCNLLEEGNAFFRDQQWEEAVRQFTEALNISTYAEGEGIQIPQALLESLYVNRAAAYHSMGKYHEGVEDSDSALGVCDGSRRALYRKALCLKELGKHKEAYNCTTLCLLSNPQDKQVIELSQELASQLGMKIRKPYTPPSNVIRNGVNPPSVDAAVNFCRVPKPPGSSRSAVAHQVKAVEDLEVMDEDLDSLLDSFPTGQVPSEALLLSDPGHAATSTPFLPAPTPQLPPAFFNSSINRLNSLDSFTNGNHGTTAAALDILDDLYTAGNGCRADASTLDNLDGLDSLDILDDILDLTPNGAAAAAAAAKEPKTALGKGRKILDEVWNETDTAGSVADINPQNGHDPKVAANATKQLDSLDALDSFPAVERVGPALPGVSVGGTSLDSLSDFSSNGFSESVRSAVSVTKSPNKLNKVKDTHDGTVSNPLSSTHDFLPACALCFPRGGKSVYSFVHKPDLVHNCKRDILLCRRKAGSSSEWTRVRPLPAWTSFYGPFVLCRELLRSGDAGVCKFGEKCTFAYNQLEIDVWTEERKGRLDRFSLLGASAVQLDPVNSIIGLLQEHKGMFIFLCQECYDSKPRIISKRSCVSQTICSNLDARHDFDANKCLAFVAIRYGCQREDNCVFAHSVIELKTWRVQRHTGISLDEIAKVSTRFYDKQEQNARKEKEKRLSSGGGGGKLKGSSNAGASLNMKMKFACSQCWRDGLISEPDKGLKYCTAKARHAWTKDRRVLLVRSSERSKWVLVRPLPHAKNFPLYYDMCAQVLEKRKCNYTGNCTFAHSQEEKEMWMYMKNNELYDMEQVYNMWLALAAQNRQSDGSVCNQSNPGEKFIAMPTDYAEQMDGFHCRLCGKHSNSERQWQQHISTEKHKDRVFSCEGEDEALAWSYRFPGACFKICPKIADDGGCPDGVSCDYAHGSEELQEWIERRDFLRQKLAKAREDMLIMPDELDFGKYNFLLQD</sequence>
<dbReference type="Gene3D" id="3.30.160.60">
    <property type="entry name" value="Classic Zinc Finger"/>
    <property type="match status" value="1"/>
</dbReference>
<evidence type="ECO:0000259" key="6">
    <source>
        <dbReference type="PROSITE" id="PS50103"/>
    </source>
</evidence>
<dbReference type="InterPro" id="IPR019734">
    <property type="entry name" value="TPR_rpt"/>
</dbReference>
<dbReference type="Ensembl" id="ENSXMAT00000036439.1">
    <property type="protein sequence ID" value="ENSXMAP00000025911.1"/>
    <property type="gene ID" value="ENSXMAG00000022258.1"/>
</dbReference>
<feature type="compositionally biased region" description="Basic and acidic residues" evidence="5">
    <location>
        <begin position="696"/>
        <end position="708"/>
    </location>
</feature>
<dbReference type="Proteomes" id="UP000002852">
    <property type="component" value="Unassembled WGS sequence"/>
</dbReference>
<reference evidence="7" key="3">
    <citation type="submission" date="2025-08" db="UniProtKB">
        <authorList>
            <consortium name="Ensembl"/>
        </authorList>
    </citation>
    <scope>IDENTIFICATION</scope>
    <source>
        <strain evidence="7">JP 163 A</strain>
    </source>
</reference>
<dbReference type="GeneTree" id="ENSGT00390000018542"/>
<evidence type="ECO:0000256" key="4">
    <source>
        <dbReference type="PROSITE-ProRule" id="PRU00723"/>
    </source>
</evidence>
<dbReference type="SMART" id="SM00028">
    <property type="entry name" value="TPR"/>
    <property type="match status" value="3"/>
</dbReference>
<feature type="zinc finger region" description="C3H1-type" evidence="4">
    <location>
        <begin position="932"/>
        <end position="955"/>
    </location>
</feature>
<evidence type="ECO:0000256" key="2">
    <source>
        <dbReference type="ARBA" id="ARBA00022771"/>
    </source>
</evidence>
<accession>A0A3B5Q798</accession>
<dbReference type="InterPro" id="IPR039691">
    <property type="entry name" value="ZC3H7A/B"/>
</dbReference>
<keyword evidence="3 4" id="KW-0862">Zinc</keyword>
<keyword evidence="1 4" id="KW-0479">Metal-binding</keyword>
<feature type="domain" description="C3H1-type" evidence="6">
    <location>
        <begin position="932"/>
        <end position="955"/>
    </location>
</feature>
<reference evidence="8" key="2">
    <citation type="journal article" date="2013" name="Nat. Genet.">
        <title>The genome of the platyfish, Xiphophorus maculatus, provides insights into evolutionary adaptation and several complex traits.</title>
        <authorList>
            <person name="Schartl M."/>
            <person name="Walter R.B."/>
            <person name="Shen Y."/>
            <person name="Garcia T."/>
            <person name="Catchen J."/>
            <person name="Amores A."/>
            <person name="Braasch I."/>
            <person name="Chalopin D."/>
            <person name="Volff J.N."/>
            <person name="Lesch K.P."/>
            <person name="Bisazza A."/>
            <person name="Minx P."/>
            <person name="Hillier L."/>
            <person name="Wilson R.K."/>
            <person name="Fuerstenberg S."/>
            <person name="Boore J."/>
            <person name="Searle S."/>
            <person name="Postlethwait J.H."/>
            <person name="Warren W.C."/>
        </authorList>
    </citation>
    <scope>NUCLEOTIDE SEQUENCE [LARGE SCALE GENOMIC DNA]</scope>
    <source>
        <strain evidence="8">JP 163 A</strain>
    </source>
</reference>
<reference evidence="7" key="4">
    <citation type="submission" date="2025-09" db="UniProtKB">
        <authorList>
            <consortium name="Ensembl"/>
        </authorList>
    </citation>
    <scope>IDENTIFICATION</scope>
    <source>
        <strain evidence="7">JP 163 A</strain>
    </source>
</reference>
<dbReference type="InterPro" id="IPR022755">
    <property type="entry name" value="Znf_C2H2_jaz"/>
</dbReference>
<protein>
    <submittedName>
        <fullName evidence="7">Zinc finger CCCH-type containing 7B</fullName>
    </submittedName>
</protein>
<dbReference type="GO" id="GO:0035196">
    <property type="term" value="P:miRNA processing"/>
    <property type="evidence" value="ECO:0007669"/>
    <property type="project" value="TreeGrafter"/>
</dbReference>
<dbReference type="InterPro" id="IPR011990">
    <property type="entry name" value="TPR-like_helical_dom_sf"/>
</dbReference>
<dbReference type="PROSITE" id="PS50103">
    <property type="entry name" value="ZF_C3H1"/>
    <property type="match status" value="2"/>
</dbReference>
<keyword evidence="8" id="KW-1185">Reference proteome</keyword>
<evidence type="ECO:0000313" key="7">
    <source>
        <dbReference type="Ensembl" id="ENSXMAP00000025911.1"/>
    </source>
</evidence>
<evidence type="ECO:0000313" key="8">
    <source>
        <dbReference type="Proteomes" id="UP000002852"/>
    </source>
</evidence>
<dbReference type="InterPro" id="IPR000571">
    <property type="entry name" value="Znf_CCCH"/>
</dbReference>
<dbReference type="SUPFAM" id="SSF48452">
    <property type="entry name" value="TPR-like"/>
    <property type="match status" value="1"/>
</dbReference>
<feature type="domain" description="C3H1-type" evidence="6">
    <location>
        <begin position="638"/>
        <end position="667"/>
    </location>
</feature>